<dbReference type="WBParaSite" id="PS1159_v2.g5858.t1">
    <property type="protein sequence ID" value="PS1159_v2.g5858.t1"/>
    <property type="gene ID" value="PS1159_v2.g5858"/>
</dbReference>
<evidence type="ECO:0000313" key="2">
    <source>
        <dbReference type="WBParaSite" id="PS1159_v2.g5858.t1"/>
    </source>
</evidence>
<evidence type="ECO:0000313" key="1">
    <source>
        <dbReference type="Proteomes" id="UP000887580"/>
    </source>
</evidence>
<reference evidence="2" key="1">
    <citation type="submission" date="2022-11" db="UniProtKB">
        <authorList>
            <consortium name="WormBaseParasite"/>
        </authorList>
    </citation>
    <scope>IDENTIFICATION</scope>
</reference>
<name>A0AC35GJ16_9BILA</name>
<protein>
    <submittedName>
        <fullName evidence="2">PrgI family protein</fullName>
    </submittedName>
</protein>
<sequence length="140" mass="16661">MPSLTYKRYMYAATNIKEFSLSQRYQMSENYRSAKLLTKVVWCFGITTVMAGILFVLSRVLEKPHRKIFQELYPLPFLIQSLFYPLLVMYYEPKVREFIICQKATNRIFIAKSITGQNLVISNTDEQREAYFHSYRQAWS</sequence>
<proteinExistence type="predicted"/>
<accession>A0AC35GJ16</accession>
<dbReference type="Proteomes" id="UP000887580">
    <property type="component" value="Unplaced"/>
</dbReference>
<organism evidence="1 2">
    <name type="scientific">Panagrolaimus sp. PS1159</name>
    <dbReference type="NCBI Taxonomy" id="55785"/>
    <lineage>
        <taxon>Eukaryota</taxon>
        <taxon>Metazoa</taxon>
        <taxon>Ecdysozoa</taxon>
        <taxon>Nematoda</taxon>
        <taxon>Chromadorea</taxon>
        <taxon>Rhabditida</taxon>
        <taxon>Tylenchina</taxon>
        <taxon>Panagrolaimomorpha</taxon>
        <taxon>Panagrolaimoidea</taxon>
        <taxon>Panagrolaimidae</taxon>
        <taxon>Panagrolaimus</taxon>
    </lineage>
</organism>